<dbReference type="PRINTS" id="PR00219">
    <property type="entry name" value="SYNAPTOBREVN"/>
</dbReference>
<organism evidence="18 19">
    <name type="scientific">Mortierella alpina</name>
    <name type="common">Oleaginous fungus</name>
    <name type="synonym">Mortierella renispora</name>
    <dbReference type="NCBI Taxonomy" id="64518"/>
    <lineage>
        <taxon>Eukaryota</taxon>
        <taxon>Fungi</taxon>
        <taxon>Fungi incertae sedis</taxon>
        <taxon>Mucoromycota</taxon>
        <taxon>Mortierellomycotina</taxon>
        <taxon>Mortierellomycetes</taxon>
        <taxon>Mortierellales</taxon>
        <taxon>Mortierellaceae</taxon>
        <taxon>Mortierella</taxon>
    </lineage>
</organism>
<evidence type="ECO:0000256" key="2">
    <source>
        <dbReference type="ARBA" id="ARBA00008025"/>
    </source>
</evidence>
<evidence type="ECO:0000256" key="3">
    <source>
        <dbReference type="ARBA" id="ARBA00022448"/>
    </source>
</evidence>
<evidence type="ECO:0000313" key="18">
    <source>
        <dbReference type="EMBL" id="KAG9326929.1"/>
    </source>
</evidence>
<dbReference type="Pfam" id="PF24101">
    <property type="entry name" value="WHD_GTF3C1"/>
    <property type="match status" value="1"/>
</dbReference>
<dbReference type="InterPro" id="IPR007309">
    <property type="entry name" value="TFIIIC_Bblock-bd"/>
</dbReference>
<evidence type="ECO:0000256" key="13">
    <source>
        <dbReference type="PROSITE-ProRule" id="PRU00290"/>
    </source>
</evidence>
<dbReference type="GO" id="GO:0003677">
    <property type="term" value="F:DNA binding"/>
    <property type="evidence" value="ECO:0007669"/>
    <property type="project" value="UniProtKB-KW"/>
</dbReference>
<evidence type="ECO:0000256" key="11">
    <source>
        <dbReference type="ARBA" id="ARBA00023242"/>
    </source>
</evidence>
<dbReference type="Proteomes" id="UP000717515">
    <property type="component" value="Unassembled WGS sequence"/>
</dbReference>
<evidence type="ECO:0000256" key="14">
    <source>
        <dbReference type="SAM" id="MobiDB-lite"/>
    </source>
</evidence>
<dbReference type="Pfam" id="PF04182">
    <property type="entry name" value="B-block_TFIIIC"/>
    <property type="match status" value="1"/>
</dbReference>
<dbReference type="GO" id="GO:0042791">
    <property type="term" value="P:5S class rRNA transcription by RNA polymerase III"/>
    <property type="evidence" value="ECO:0007669"/>
    <property type="project" value="TreeGrafter"/>
</dbReference>
<feature type="compositionally biased region" description="Low complexity" evidence="14">
    <location>
        <begin position="531"/>
        <end position="560"/>
    </location>
</feature>
<dbReference type="PANTHER" id="PTHR15180">
    <property type="entry name" value="GENERAL TRANSCRIPTION FACTOR 3C POLYPEPTIDE 1"/>
    <property type="match status" value="1"/>
</dbReference>
<dbReference type="Gene3D" id="1.20.5.110">
    <property type="match status" value="1"/>
</dbReference>
<dbReference type="InterPro" id="IPR046488">
    <property type="entry name" value="Sfc3/Tfc3_C"/>
</dbReference>
<keyword evidence="10" id="KW-0804">Transcription</keyword>
<dbReference type="GO" id="GO:0015031">
    <property type="term" value="P:protein transport"/>
    <property type="evidence" value="ECO:0007669"/>
    <property type="project" value="UniProtKB-KW"/>
</dbReference>
<evidence type="ECO:0000259" key="16">
    <source>
        <dbReference type="PROSITE" id="PS50090"/>
    </source>
</evidence>
<dbReference type="PANTHER" id="PTHR15180:SF1">
    <property type="entry name" value="GENERAL TRANSCRIPTION FACTOR 3C POLYPEPTIDE 1"/>
    <property type="match status" value="1"/>
</dbReference>
<evidence type="ECO:0000256" key="9">
    <source>
        <dbReference type="ARBA" id="ARBA00023136"/>
    </source>
</evidence>
<dbReference type="GO" id="GO:0006384">
    <property type="term" value="P:transcription initiation at RNA polymerase III promoter"/>
    <property type="evidence" value="ECO:0007669"/>
    <property type="project" value="InterPro"/>
</dbReference>
<dbReference type="PROSITE" id="PS50090">
    <property type="entry name" value="MYB_LIKE"/>
    <property type="match status" value="1"/>
</dbReference>
<dbReference type="InterPro" id="IPR056467">
    <property type="entry name" value="eWH_GTF3C1"/>
</dbReference>
<keyword evidence="4" id="KW-0597">Phosphoprotein</keyword>
<evidence type="ECO:0000256" key="7">
    <source>
        <dbReference type="ARBA" id="ARBA00022989"/>
    </source>
</evidence>
<evidence type="ECO:0000256" key="8">
    <source>
        <dbReference type="ARBA" id="ARBA00023125"/>
    </source>
</evidence>
<keyword evidence="5 15" id="KW-0812">Transmembrane</keyword>
<sequence>MDDLVLHVQTEVALDGASGECLSCCSWGRFWYIVDEFMHRTALDSVEQCAQAQSPTIKRTDESFRKFFWNNFIQEEGVVFYEHANVKTRQTSIKGPTEMQMDDTKASFVPSSELKPFESAEPVYQYVMEMHKDSIRIVASAERQRQALLGNSAMSLPTGNQAFQVLQSITAAREFGATQAQLAKQHEIDPRSMFHFLKVLIDMKLVVKIPVTTGGQYTLLCLHSKFASLNPGYIAMNSDDTFSGAGRPLVTSDGGRRFEGLIKSDTKKVSYYSGLIKQKLTDILGRSKTKVMTIDDLAKALDLSDMNTVQNRWFNRQIELLCKLKYIKRVSVTGQYRCVQLLRPYGTSMQEDESEKDQLNLKSVIADDTPQSGICIDSSIEHQVYKLIVDSREQGTIAKEIRNNLNKLNLRLLARILDTLCKPVPGADKALVNRVVEFVGRERRYRYYSESSFKVGVAEDHKEYIAKARVSSAAAHASRSAPNPLAPTLNDTQPLEALPADFNHENSSSSSSIPPAASTAHPPSQVAASKSSGTLSSDPTLPTTTASTATATAENTSDSSPIAVPTNVATPERYISVALLKRRKILQSIVDRQKVVEIHATLVTEYQKEKKILFPDEDESSVIDRRTLYRTLNIMETEGLVKIVQVHNLPTSGRGTSTKTFCLHPTMEPDSKEVKAFVKECSDRQTLFGSVGQKPMKTVEKVEIEVETFDQMQQRLGDRFYKSPAIPFSDVGALTPKQRDVGRKKHNRGCDFEGSEIATEFGWYKAKMMRALVFHRFLLDRLTSEDKRLYPWEGYPNVIATSPLFEALALRVYLIVVGILQEPSTESKEYLEAHRDSNVPLSALPDHMKPLVVPNMNFKKRMREALEILDALGLVSPLAKAPRLQGEPKGLEYAGNHLVLNAYYEVHLTVKAPLDRAEPEDVNHDLSNRKQYNLAFAKECRDFWMDLQATSSRMKAMETDQTKSAARPWGDIRRDFLLSLCNKRIWADPIRITESQRTILMKYVNERVQFAPTIKDTRLDEIAAEAGMPKNHVVGFYNALRTAWYAKSAESRANLQRKQVARLSQVKAQRARPPAHAGKLRHLVSSVSTTADAAVTVDTAITTDAATVATTTMITTTATTLSWEKRPDSTVKAHLEQSLTSEQDDVAMDDEVTQDKFAVGAPKRTRARRMLWTAAEDDRMLMALALIRHISLTRNTRFSWYGVARALHGNRKPEICRHRVEKLMRETLLCKRLESYKVQFSHAFADISERFSIEHNLQHFDPNPILEYFQPSFNTPVGSPTQLTPLPQDPAKIEQMYLVRQTDPLGCLYVEDKFNLEMSMPKRIAVLKQLPSTIRGCSVLELDYSPDELNAPRALDGAEISMASLTTRDEMHDQEHIILAIIKAIYSMPYRRFTRELSRVILEHFAPHMIQHACHLAKEWKVLRVIRKTSYRIPGQNLARSERFSNVMSGAFPRAMTAAAAELDAEYKMSCERDFKSEAGPAEMLVLFNSVALSWVQLCMKAPGEGNQGMAFEEAYGQGALVRFDVHLRMGAHPTLEAGSRAGLALASNRLKRSGEQLHEQDDPETVDDVVVKRSKGDTAHPPSLSQVDPWQETRAKVAMDFEAYLNSIPSTNRRLLYQAIYEVVSSSCASGMVLRDIKSALHNRCADAPSDEDIMECIRTLELSIPPVILKVGMAHPRFVVFGWHERWSVNYTAATTKVQSLDQKVNEYEFDPMNWIVPRMWRTLDGKLSKAVFEKSLHAVLTHIVEKPGCSKGSLLRYFYKVLLPAELDDLLDELETRKAVLPEYVIQPKTVSLFSKRGAFIACDRDTIDERKITNYFPQPAYYSFLDMDLAMGSSDGHSTTKAGEESAGGDEDDEWEEDDEEMSSTPYDPHPGPSSKTAQLQQQVNDVVGIMQQNIDSVRDRGEKLDSLQHKTTDLEQGAVQFRKGASGVRRQMWWKNMKWRLIVGVGIIILLVIIIVPIVKSTK</sequence>
<dbReference type="GO" id="GO:0016192">
    <property type="term" value="P:vesicle-mediated transport"/>
    <property type="evidence" value="ECO:0007669"/>
    <property type="project" value="InterPro"/>
</dbReference>
<accession>A0A9P8AAI1</accession>
<proteinExistence type="inferred from homology"/>
<keyword evidence="7 15" id="KW-1133">Transmembrane helix</keyword>
<evidence type="ECO:0000313" key="19">
    <source>
        <dbReference type="Proteomes" id="UP000717515"/>
    </source>
</evidence>
<feature type="region of interest" description="Disordered" evidence="14">
    <location>
        <begin position="1838"/>
        <end position="1881"/>
    </location>
</feature>
<dbReference type="GO" id="GO:0012505">
    <property type="term" value="C:endomembrane system"/>
    <property type="evidence" value="ECO:0007669"/>
    <property type="project" value="UniProtKB-SubCell"/>
</dbReference>
<keyword evidence="9 15" id="KW-0472">Membrane</keyword>
<dbReference type="EMBL" id="JAIFTL010000011">
    <property type="protein sequence ID" value="KAG9326929.1"/>
    <property type="molecule type" value="Genomic_DNA"/>
</dbReference>
<dbReference type="GO" id="GO:0005737">
    <property type="term" value="C:cytoplasm"/>
    <property type="evidence" value="ECO:0007669"/>
    <property type="project" value="UniProtKB-ARBA"/>
</dbReference>
<feature type="transmembrane region" description="Helical" evidence="15">
    <location>
        <begin position="1944"/>
        <end position="1964"/>
    </location>
</feature>
<comment type="caution">
    <text evidence="18">The sequence shown here is derived from an EMBL/GenBank/DDBJ whole genome shotgun (WGS) entry which is preliminary data.</text>
</comment>
<keyword evidence="8" id="KW-0238">DNA-binding</keyword>
<dbReference type="FunFam" id="1.20.5.110:FF:000004">
    <property type="entry name" value="Vesicle-associated membrane protein 7"/>
    <property type="match status" value="1"/>
</dbReference>
<keyword evidence="3" id="KW-0813">Transport</keyword>
<feature type="domain" description="Myb-like" evidence="16">
    <location>
        <begin position="1164"/>
        <end position="1224"/>
    </location>
</feature>
<keyword evidence="6" id="KW-0653">Protein transport</keyword>
<feature type="domain" description="V-SNARE coiled-coil homology" evidence="17">
    <location>
        <begin position="1880"/>
        <end position="1940"/>
    </location>
</feature>
<keyword evidence="13" id="KW-0175">Coiled coil</keyword>
<feature type="compositionally biased region" description="Acidic residues" evidence="14">
    <location>
        <begin position="1851"/>
        <end position="1866"/>
    </location>
</feature>
<gene>
    <name evidence="18" type="ORF">KVV02_001879</name>
</gene>
<evidence type="ECO:0000256" key="15">
    <source>
        <dbReference type="SAM" id="Phobius"/>
    </source>
</evidence>
<dbReference type="CDD" id="cd16169">
    <property type="entry name" value="Tau138_eWH"/>
    <property type="match status" value="1"/>
</dbReference>
<dbReference type="SUPFAM" id="SSF58038">
    <property type="entry name" value="SNARE fusion complex"/>
    <property type="match status" value="1"/>
</dbReference>
<dbReference type="PROSITE" id="PS50892">
    <property type="entry name" value="V_SNARE"/>
    <property type="match status" value="1"/>
</dbReference>
<feature type="region of interest" description="Disordered" evidence="14">
    <location>
        <begin position="499"/>
        <end position="565"/>
    </location>
</feature>
<evidence type="ECO:0000256" key="6">
    <source>
        <dbReference type="ARBA" id="ARBA00022927"/>
    </source>
</evidence>
<evidence type="ECO:0000256" key="5">
    <source>
        <dbReference type="ARBA" id="ARBA00022692"/>
    </source>
</evidence>
<evidence type="ECO:0000256" key="10">
    <source>
        <dbReference type="ARBA" id="ARBA00023163"/>
    </source>
</evidence>
<evidence type="ECO:0000256" key="12">
    <source>
        <dbReference type="ARBA" id="ARBA00046280"/>
    </source>
</evidence>
<keyword evidence="11" id="KW-0539">Nucleus</keyword>
<comment type="similarity">
    <text evidence="2">Belongs to the synaptobrevin family.</text>
</comment>
<dbReference type="InterPro" id="IPR001005">
    <property type="entry name" value="SANT/Myb"/>
</dbReference>
<dbReference type="InterPro" id="IPR035625">
    <property type="entry name" value="Tfc3-like_eWH"/>
</dbReference>
<protein>
    <submittedName>
        <fullName evidence="18">Uncharacterized protein</fullName>
    </submittedName>
</protein>
<dbReference type="InterPro" id="IPR001388">
    <property type="entry name" value="Synaptobrevin-like"/>
</dbReference>
<name>A0A9P8AAI1_MORAP</name>
<evidence type="ECO:0000256" key="1">
    <source>
        <dbReference type="ARBA" id="ARBA00004123"/>
    </source>
</evidence>
<reference evidence="18" key="1">
    <citation type="submission" date="2021-07" db="EMBL/GenBank/DDBJ databases">
        <title>Draft genome of Mortierella alpina, strain LL118, isolated from an aspen leaf litter sample.</title>
        <authorList>
            <person name="Yang S."/>
            <person name="Vinatzer B.A."/>
        </authorList>
    </citation>
    <scope>NUCLEOTIDE SEQUENCE</scope>
    <source>
        <strain evidence="18">LL118</strain>
    </source>
</reference>
<dbReference type="GO" id="GO:0000127">
    <property type="term" value="C:transcription factor TFIIIC complex"/>
    <property type="evidence" value="ECO:0007669"/>
    <property type="project" value="InterPro"/>
</dbReference>
<feature type="compositionally biased region" description="Low complexity" evidence="14">
    <location>
        <begin position="507"/>
        <end position="524"/>
    </location>
</feature>
<evidence type="ECO:0000256" key="4">
    <source>
        <dbReference type="ARBA" id="ARBA00022553"/>
    </source>
</evidence>
<dbReference type="InterPro" id="IPR044210">
    <property type="entry name" value="Tfc3-like"/>
</dbReference>
<evidence type="ECO:0000259" key="17">
    <source>
        <dbReference type="PROSITE" id="PS50892"/>
    </source>
</evidence>
<comment type="subcellular location">
    <subcellularLocation>
        <location evidence="12">Endomembrane system</location>
        <topology evidence="12">Single-pass type IV membrane protein</topology>
    </subcellularLocation>
    <subcellularLocation>
        <location evidence="1">Nucleus</location>
    </subcellularLocation>
</comment>
<dbReference type="GO" id="GO:0016020">
    <property type="term" value="C:membrane"/>
    <property type="evidence" value="ECO:0007669"/>
    <property type="project" value="InterPro"/>
</dbReference>
<dbReference type="Pfam" id="PF00957">
    <property type="entry name" value="Synaptobrevin"/>
    <property type="match status" value="1"/>
</dbReference>
<dbReference type="InterPro" id="IPR042855">
    <property type="entry name" value="V_SNARE_CC"/>
</dbReference>
<dbReference type="Pfam" id="PF20222">
    <property type="entry name" value="DUF6581"/>
    <property type="match status" value="1"/>
</dbReference>
<dbReference type="GO" id="GO:0005634">
    <property type="term" value="C:nucleus"/>
    <property type="evidence" value="ECO:0007669"/>
    <property type="project" value="UniProtKB-SubCell"/>
</dbReference>